<dbReference type="SUPFAM" id="SSF63380">
    <property type="entry name" value="Riboflavin synthase domain-like"/>
    <property type="match status" value="1"/>
</dbReference>
<dbReference type="CDD" id="cd00207">
    <property type="entry name" value="fer2"/>
    <property type="match status" value="1"/>
</dbReference>
<dbReference type="InterPro" id="IPR039261">
    <property type="entry name" value="FNR_nucleotide-bd"/>
</dbReference>
<dbReference type="Gene3D" id="2.40.30.10">
    <property type="entry name" value="Translation factors"/>
    <property type="match status" value="1"/>
</dbReference>
<dbReference type="Pfam" id="PF00111">
    <property type="entry name" value="Fer2"/>
    <property type="match status" value="1"/>
</dbReference>
<gene>
    <name evidence="5" type="ORF">FGL98_22620</name>
</gene>
<dbReference type="SUPFAM" id="SSF54292">
    <property type="entry name" value="2Fe-2S ferredoxin-like"/>
    <property type="match status" value="1"/>
</dbReference>
<name>A0A563DSS8_9MICO</name>
<accession>A0A563DSS8</accession>
<protein>
    <submittedName>
        <fullName evidence="5">2Fe-2S iron-sulfur cluster binding domain-containing protein</fullName>
    </submittedName>
</protein>
<dbReference type="GO" id="GO:0016491">
    <property type="term" value="F:oxidoreductase activity"/>
    <property type="evidence" value="ECO:0007669"/>
    <property type="project" value="InterPro"/>
</dbReference>
<comment type="cofactor">
    <cofactor evidence="1">
        <name>FAD</name>
        <dbReference type="ChEBI" id="CHEBI:57692"/>
    </cofactor>
</comment>
<dbReference type="InterPro" id="IPR012675">
    <property type="entry name" value="Beta-grasp_dom_sf"/>
</dbReference>
<dbReference type="AlphaFoldDB" id="A0A563DSS8"/>
<dbReference type="InterPro" id="IPR036010">
    <property type="entry name" value="2Fe-2S_ferredoxin-like_sf"/>
</dbReference>
<evidence type="ECO:0000256" key="3">
    <source>
        <dbReference type="ARBA" id="ARBA00023014"/>
    </source>
</evidence>
<dbReference type="InterPro" id="IPR001433">
    <property type="entry name" value="OxRdtase_FAD/NAD-bd"/>
</dbReference>
<evidence type="ECO:0000256" key="2">
    <source>
        <dbReference type="ARBA" id="ARBA00022714"/>
    </source>
</evidence>
<dbReference type="EMBL" id="VCQV01000051">
    <property type="protein sequence ID" value="TWP32992.1"/>
    <property type="molecule type" value="Genomic_DNA"/>
</dbReference>
<dbReference type="RefSeq" id="WP_146320778.1">
    <property type="nucleotide sequence ID" value="NZ_VCQV01000051.1"/>
</dbReference>
<evidence type="ECO:0000313" key="6">
    <source>
        <dbReference type="Proteomes" id="UP000320244"/>
    </source>
</evidence>
<dbReference type="Gene3D" id="3.10.20.30">
    <property type="match status" value="1"/>
</dbReference>
<evidence type="ECO:0000313" key="5">
    <source>
        <dbReference type="EMBL" id="TWP32992.1"/>
    </source>
</evidence>
<comment type="caution">
    <text evidence="5">The sequence shown here is derived from an EMBL/GenBank/DDBJ whole genome shotgun (WGS) entry which is preliminary data.</text>
</comment>
<dbReference type="SUPFAM" id="SSF52343">
    <property type="entry name" value="Ferredoxin reductase-like, C-terminal NADP-linked domain"/>
    <property type="match status" value="1"/>
</dbReference>
<dbReference type="InterPro" id="IPR001041">
    <property type="entry name" value="2Fe-2S_ferredoxin-type"/>
</dbReference>
<keyword evidence="6" id="KW-1185">Reference proteome</keyword>
<dbReference type="Pfam" id="PF00970">
    <property type="entry name" value="FAD_binding_6"/>
    <property type="match status" value="1"/>
</dbReference>
<dbReference type="GO" id="GO:0051537">
    <property type="term" value="F:2 iron, 2 sulfur cluster binding"/>
    <property type="evidence" value="ECO:0007669"/>
    <property type="project" value="UniProtKB-KW"/>
</dbReference>
<dbReference type="PROSITE" id="PS51384">
    <property type="entry name" value="FAD_FR"/>
    <property type="match status" value="1"/>
</dbReference>
<dbReference type="Gene3D" id="3.40.50.80">
    <property type="entry name" value="Nucleotide-binding domain of ferredoxin-NADP reductase (FNR) module"/>
    <property type="match status" value="1"/>
</dbReference>
<reference evidence="5 6" key="1">
    <citation type="submission" date="2019-05" db="EMBL/GenBank/DDBJ databases">
        <authorList>
            <person name="Lee S.D."/>
        </authorList>
    </citation>
    <scope>NUCLEOTIDE SEQUENCE [LARGE SCALE GENOMIC DNA]</scope>
    <source>
        <strain evidence="5 6">C5-26</strain>
    </source>
</reference>
<dbReference type="InterPro" id="IPR017927">
    <property type="entry name" value="FAD-bd_FR_type"/>
</dbReference>
<dbReference type="Proteomes" id="UP000320244">
    <property type="component" value="Unassembled WGS sequence"/>
</dbReference>
<dbReference type="InterPro" id="IPR008333">
    <property type="entry name" value="Cbr1-like_FAD-bd_dom"/>
</dbReference>
<dbReference type="InterPro" id="IPR050415">
    <property type="entry name" value="MRET"/>
</dbReference>
<dbReference type="InterPro" id="IPR017938">
    <property type="entry name" value="Riboflavin_synthase-like_b-brl"/>
</dbReference>
<dbReference type="PANTHER" id="PTHR47354:SF5">
    <property type="entry name" value="PROTEIN RFBI"/>
    <property type="match status" value="1"/>
</dbReference>
<feature type="domain" description="FAD-binding FR-type" evidence="4">
    <location>
        <begin position="10"/>
        <end position="105"/>
    </location>
</feature>
<keyword evidence="2" id="KW-0479">Metal-binding</keyword>
<dbReference type="Pfam" id="PF00175">
    <property type="entry name" value="NAD_binding_1"/>
    <property type="match status" value="1"/>
</dbReference>
<evidence type="ECO:0000256" key="1">
    <source>
        <dbReference type="ARBA" id="ARBA00001974"/>
    </source>
</evidence>
<keyword evidence="3" id="KW-0411">Iron-sulfur</keyword>
<reference evidence="5 6" key="2">
    <citation type="submission" date="2019-08" db="EMBL/GenBank/DDBJ databases">
        <title>Jejuicoccus antrihumi gen. nov., sp. nov., a new member of the family Dermacoccaceae isolated from a cave.</title>
        <authorList>
            <person name="Schumann P."/>
            <person name="Kim I.S."/>
        </authorList>
    </citation>
    <scope>NUCLEOTIDE SEQUENCE [LARGE SCALE GENOMIC DNA]</scope>
    <source>
        <strain evidence="5 6">C5-26</strain>
    </source>
</reference>
<organism evidence="5 6">
    <name type="scientific">Leekyejoonella antrihumi</name>
    <dbReference type="NCBI Taxonomy" id="1660198"/>
    <lineage>
        <taxon>Bacteria</taxon>
        <taxon>Bacillati</taxon>
        <taxon>Actinomycetota</taxon>
        <taxon>Actinomycetes</taxon>
        <taxon>Micrococcales</taxon>
        <taxon>Dermacoccaceae</taxon>
        <taxon>Leekyejoonella</taxon>
    </lineage>
</organism>
<dbReference type="PANTHER" id="PTHR47354">
    <property type="entry name" value="NADH OXIDOREDUCTASE HCR"/>
    <property type="match status" value="1"/>
</dbReference>
<dbReference type="PRINTS" id="PR00409">
    <property type="entry name" value="PHDIOXRDTASE"/>
</dbReference>
<dbReference type="OrthoDB" id="502624at2"/>
<proteinExistence type="predicted"/>
<keyword evidence="2" id="KW-0408">Iron</keyword>
<evidence type="ECO:0000259" key="4">
    <source>
        <dbReference type="PROSITE" id="PS51384"/>
    </source>
</evidence>
<keyword evidence="2" id="KW-0001">2Fe-2S</keyword>
<sequence length="334" mass="36818">MTTSLAEPINVWREYWVSRRHVETADVITLTLHAPDNRAQPGQHLILLAPVEGGLRREYSLSRIGPDELDITVKREGVVSRWLHDSIEVGDRLEATAPRGSFLLGDRSDPLVLLSCGIGVTPLLAMAREALARGRAVHFIHVARDRAHHALRGQIEALQGSGGLVRHTTYKHAEQGSADCDHVGEFTTEHLTKLLPAGPAEIKICGPSRFMQAMYDATRQLGIARDDVAWEAFGPSTVVLPEVREPSRLEDPEQPRVIFAKTGSEARWDPECGNLLDFAEEHGVFPNYSCRQGSCDSCRRQWRAVTPNTSTNHSRTQVRDSCCSAAAAPPAMSN</sequence>